<evidence type="ECO:0000313" key="3">
    <source>
        <dbReference type="EMBL" id="CAD8360934.1"/>
    </source>
</evidence>
<feature type="transmembrane region" description="Helical" evidence="2">
    <location>
        <begin position="211"/>
        <end position="229"/>
    </location>
</feature>
<accession>A0A6U0IIW6</accession>
<dbReference type="AlphaFoldDB" id="A0A6U0IIW6"/>
<gene>
    <name evidence="3" type="ORF">MPOL1434_LOCUS1184</name>
</gene>
<name>A0A6U0IIW6_9STRA</name>
<organism evidence="3">
    <name type="scientific">Minutocellus polymorphus</name>
    <dbReference type="NCBI Taxonomy" id="265543"/>
    <lineage>
        <taxon>Eukaryota</taxon>
        <taxon>Sar</taxon>
        <taxon>Stramenopiles</taxon>
        <taxon>Ochrophyta</taxon>
        <taxon>Bacillariophyta</taxon>
        <taxon>Mediophyceae</taxon>
        <taxon>Cymatosirophycidae</taxon>
        <taxon>Cymatosirales</taxon>
        <taxon>Cymatosiraceae</taxon>
        <taxon>Minutocellus</taxon>
    </lineage>
</organism>
<protein>
    <submittedName>
        <fullName evidence="3">Uncharacterized protein</fullName>
    </submittedName>
</protein>
<dbReference type="EMBL" id="HBEJ01002015">
    <property type="protein sequence ID" value="CAD8360934.1"/>
    <property type="molecule type" value="Transcribed_RNA"/>
</dbReference>
<evidence type="ECO:0000256" key="2">
    <source>
        <dbReference type="SAM" id="Phobius"/>
    </source>
</evidence>
<feature type="region of interest" description="Disordered" evidence="1">
    <location>
        <begin position="40"/>
        <end position="61"/>
    </location>
</feature>
<feature type="region of interest" description="Disordered" evidence="1">
    <location>
        <begin position="1"/>
        <end position="24"/>
    </location>
</feature>
<keyword evidence="2" id="KW-0472">Membrane</keyword>
<feature type="transmembrane region" description="Helical" evidence="2">
    <location>
        <begin position="170"/>
        <end position="199"/>
    </location>
</feature>
<evidence type="ECO:0000256" key="1">
    <source>
        <dbReference type="SAM" id="MobiDB-lite"/>
    </source>
</evidence>
<keyword evidence="2" id="KW-1133">Transmembrane helix</keyword>
<feature type="compositionally biased region" description="Acidic residues" evidence="1">
    <location>
        <begin position="8"/>
        <end position="23"/>
    </location>
</feature>
<proteinExistence type="predicted"/>
<feature type="region of interest" description="Disordered" evidence="1">
    <location>
        <begin position="134"/>
        <end position="157"/>
    </location>
</feature>
<reference evidence="3" key="1">
    <citation type="submission" date="2021-01" db="EMBL/GenBank/DDBJ databases">
        <authorList>
            <person name="Corre E."/>
            <person name="Pelletier E."/>
            <person name="Niang G."/>
            <person name="Scheremetjew M."/>
            <person name="Finn R."/>
            <person name="Kale V."/>
            <person name="Holt S."/>
            <person name="Cochrane G."/>
            <person name="Meng A."/>
            <person name="Brown T."/>
            <person name="Cohen L."/>
        </authorList>
    </citation>
    <scope>NUCLEOTIDE SEQUENCE</scope>
    <source>
        <strain evidence="3">CCMP3303</strain>
    </source>
</reference>
<keyword evidence="2" id="KW-0812">Transmembrane</keyword>
<sequence length="308" mass="33878">MRNKPSANDDDTSEDSSTLEDNNEALTPIAVAIAVPVNSNVNDDTTAPLAASVDPSDREARATATAARQACVADIRNHCDSYLQSNQDSASYVTWIATLHPENASVEIDPRFLIPGNPWLAVFEEAKEDLQKGRQPITASSVSVSPSAPDLEEGTNTNSSGKTFSGFLDLVIGATLALTAILSAFVIELIAAYCYLSFWLCDKVCEKCKPVGIFSWLPFFIAYTIGQSFRLIDTLLLFVSVIIVESISAMNYLLCTLFACSHEVGKSAHQMTRRLSHHIRWAFRRPFKDCEPKRSYFGSNHKPDDEET</sequence>
<feature type="compositionally biased region" description="Low complexity" evidence="1">
    <location>
        <begin position="139"/>
        <end position="149"/>
    </location>
</feature>
<feature type="transmembrane region" description="Helical" evidence="2">
    <location>
        <begin position="235"/>
        <end position="260"/>
    </location>
</feature>